<sequence>MSDSKEPKPKITMEQLQQLMALQQGMAAKPKLTQRQQVIQKSLTTIVQKMQKLTVSLDNFINFITKKEGSNRNDVSQAARSPIVFGVYVIIIFVGIGGIWSSVAPLDSAAVAQGTLISNTNKKTIQHQEGGIIKKIFVNQGDVVAVGDKLIELDETRVKSQHENVLHQYRTALATESRLIAERDNQETVVFPEFLTQDIAVPEVAKAIHTQENLFKAQKEMYRAEKESLHQKIAQLNKQIEGYEAKKISLAKNLEVITDRLKATRTLHEKNFVQKATLLELEAKEAGAKSEIAMTDTEIAKTYQEITKSDIEIINLQNKFTNKTLAELKDAQIQAGSLREQFYALHDSLDRIVIKSPVDGVINVLNYHTIGGVISPGSPIMEISPTNDSLLIEAKVSHKNIDSVYPGLVAKIRFSAFKSRTTPLFTGKVVSISPDIVQDKNPGAAMGDSFYIARIEIDMDEFEKVAKSRNLELHPGMQAEVQIVTGTRTLLRYLLDPVTDVMFRAFREK</sequence>
<evidence type="ECO:0000259" key="11">
    <source>
        <dbReference type="Pfam" id="PF25994"/>
    </source>
</evidence>
<evidence type="ECO:0000259" key="12">
    <source>
        <dbReference type="Pfam" id="PF26002"/>
    </source>
</evidence>
<evidence type="ECO:0000256" key="4">
    <source>
        <dbReference type="ARBA" id="ARBA00022475"/>
    </source>
</evidence>
<feature type="domain" description="AprE-like beta-barrel" evidence="12">
    <location>
        <begin position="390"/>
        <end position="486"/>
    </location>
</feature>
<evidence type="ECO:0000256" key="1">
    <source>
        <dbReference type="ARBA" id="ARBA00004377"/>
    </source>
</evidence>
<reference evidence="13 14" key="1">
    <citation type="submission" date="2022-10" db="EMBL/GenBank/DDBJ databases">
        <title>Host association and intracellularity evolved multiple times independently in the Rickettsiales.</title>
        <authorList>
            <person name="Castelli M."/>
            <person name="Nardi T."/>
            <person name="Gammuto L."/>
            <person name="Bellinzona G."/>
            <person name="Sabaneyeva E."/>
            <person name="Potekhin A."/>
            <person name="Serra V."/>
            <person name="Petroni G."/>
            <person name="Sassera D."/>
        </authorList>
    </citation>
    <scope>NUCLEOTIDE SEQUENCE [LARGE SCALE GENOMIC DNA]</scope>
    <source>
        <strain evidence="13 14">Kr 154-4</strain>
    </source>
</reference>
<evidence type="ECO:0000256" key="5">
    <source>
        <dbReference type="ARBA" id="ARBA00022519"/>
    </source>
</evidence>
<evidence type="ECO:0000256" key="9">
    <source>
        <dbReference type="RuleBase" id="RU365093"/>
    </source>
</evidence>
<dbReference type="InterPro" id="IPR010129">
    <property type="entry name" value="T1SS_HlyD"/>
</dbReference>
<accession>A0ABZ0USI2</accession>
<keyword evidence="8 9" id="KW-0472">Membrane</keyword>
<feature type="transmembrane region" description="Helical" evidence="9">
    <location>
        <begin position="82"/>
        <end position="103"/>
    </location>
</feature>
<dbReference type="InterPro" id="IPR050739">
    <property type="entry name" value="MFP"/>
</dbReference>
<feature type="coiled-coil region" evidence="10">
    <location>
        <begin position="219"/>
        <end position="253"/>
    </location>
</feature>
<gene>
    <name evidence="13" type="ORF">Trichorick_00452</name>
</gene>
<name>A0ABZ0USI2_9RICK</name>
<dbReference type="PANTHER" id="PTHR30386">
    <property type="entry name" value="MEMBRANE FUSION SUBUNIT OF EMRAB-TOLC MULTIDRUG EFFLUX PUMP"/>
    <property type="match status" value="1"/>
</dbReference>
<dbReference type="PANTHER" id="PTHR30386:SF17">
    <property type="entry name" value="ALKALINE PROTEASE SECRETION PROTEIN APRE"/>
    <property type="match status" value="1"/>
</dbReference>
<evidence type="ECO:0000256" key="3">
    <source>
        <dbReference type="ARBA" id="ARBA00022448"/>
    </source>
</evidence>
<keyword evidence="10" id="KW-0175">Coiled coil</keyword>
<keyword evidence="14" id="KW-1185">Reference proteome</keyword>
<dbReference type="NCBIfam" id="TIGR01843">
    <property type="entry name" value="type_I_hlyD"/>
    <property type="match status" value="1"/>
</dbReference>
<evidence type="ECO:0000256" key="6">
    <source>
        <dbReference type="ARBA" id="ARBA00022692"/>
    </source>
</evidence>
<dbReference type="Gene3D" id="2.40.50.100">
    <property type="match status" value="1"/>
</dbReference>
<comment type="similarity">
    <text evidence="2 9">Belongs to the membrane fusion protein (MFP) (TC 8.A.1) family.</text>
</comment>
<dbReference type="InterPro" id="IPR006144">
    <property type="entry name" value="Secretion_HlyD_CS"/>
</dbReference>
<evidence type="ECO:0000313" key="13">
    <source>
        <dbReference type="EMBL" id="WPY00571.1"/>
    </source>
</evidence>
<dbReference type="Pfam" id="PF25994">
    <property type="entry name" value="HH_AprE"/>
    <property type="match status" value="1"/>
</dbReference>
<organism evidence="13 14">
    <name type="scientific">Candidatus Trichorickettsia mobilis</name>
    <dbReference type="NCBI Taxonomy" id="1346319"/>
    <lineage>
        <taxon>Bacteria</taxon>
        <taxon>Pseudomonadati</taxon>
        <taxon>Pseudomonadota</taxon>
        <taxon>Alphaproteobacteria</taxon>
        <taxon>Rickettsiales</taxon>
        <taxon>Rickettsiaceae</taxon>
        <taxon>Rickettsieae</taxon>
        <taxon>Candidatus Trichorickettsia</taxon>
    </lineage>
</organism>
<keyword evidence="4 9" id="KW-1003">Cell membrane</keyword>
<evidence type="ECO:0000256" key="7">
    <source>
        <dbReference type="ARBA" id="ARBA00022989"/>
    </source>
</evidence>
<dbReference type="InterPro" id="IPR058982">
    <property type="entry name" value="Beta-barrel_AprE"/>
</dbReference>
<protein>
    <recommendedName>
        <fullName evidence="9">Membrane fusion protein (MFP) family protein</fullName>
    </recommendedName>
</protein>
<feature type="domain" description="AprE-like long alpha-helical hairpin" evidence="11">
    <location>
        <begin position="159"/>
        <end position="347"/>
    </location>
</feature>
<dbReference type="Pfam" id="PF26002">
    <property type="entry name" value="Beta-barrel_AprE"/>
    <property type="match status" value="1"/>
</dbReference>
<keyword evidence="6 9" id="KW-0812">Transmembrane</keyword>
<dbReference type="EMBL" id="CP112932">
    <property type="protein sequence ID" value="WPY00571.1"/>
    <property type="molecule type" value="Genomic_DNA"/>
</dbReference>
<evidence type="ECO:0000256" key="2">
    <source>
        <dbReference type="ARBA" id="ARBA00009477"/>
    </source>
</evidence>
<keyword evidence="5 9" id="KW-0997">Cell inner membrane</keyword>
<dbReference type="PRINTS" id="PR01490">
    <property type="entry name" value="RTXTOXIND"/>
</dbReference>
<dbReference type="PROSITE" id="PS00543">
    <property type="entry name" value="HLYD_FAMILY"/>
    <property type="match status" value="1"/>
</dbReference>
<comment type="subcellular location">
    <subcellularLocation>
        <location evidence="1 9">Cell inner membrane</location>
        <topology evidence="1 9">Single-pass membrane protein</topology>
    </subcellularLocation>
</comment>
<dbReference type="RefSeq" id="WP_323738627.1">
    <property type="nucleotide sequence ID" value="NZ_CP112932.1"/>
</dbReference>
<evidence type="ECO:0000313" key="14">
    <source>
        <dbReference type="Proteomes" id="UP001326613"/>
    </source>
</evidence>
<evidence type="ECO:0000256" key="10">
    <source>
        <dbReference type="SAM" id="Coils"/>
    </source>
</evidence>
<keyword evidence="3 9" id="KW-0813">Transport</keyword>
<dbReference type="Proteomes" id="UP001326613">
    <property type="component" value="Chromosome"/>
</dbReference>
<dbReference type="Gene3D" id="2.40.30.170">
    <property type="match status" value="1"/>
</dbReference>
<evidence type="ECO:0000256" key="8">
    <source>
        <dbReference type="ARBA" id="ARBA00023136"/>
    </source>
</evidence>
<keyword evidence="7 9" id="KW-1133">Transmembrane helix</keyword>
<dbReference type="InterPro" id="IPR058781">
    <property type="entry name" value="HH_AprE-like"/>
</dbReference>
<proteinExistence type="inferred from homology"/>